<proteinExistence type="inferred from homology"/>
<comment type="similarity">
    <text evidence="4">Belongs to the HepT RNase toxin family.</text>
</comment>
<evidence type="ECO:0000256" key="3">
    <source>
        <dbReference type="ARBA" id="ARBA00022801"/>
    </source>
</evidence>
<dbReference type="GO" id="GO:0110001">
    <property type="term" value="C:toxin-antitoxin complex"/>
    <property type="evidence" value="ECO:0007669"/>
    <property type="project" value="InterPro"/>
</dbReference>
<dbReference type="EMBL" id="CAKP01000065">
    <property type="protein sequence ID" value="CCJ33174.1"/>
    <property type="molecule type" value="Genomic_DNA"/>
</dbReference>
<keyword evidence="2" id="KW-0540">Nuclease</keyword>
<dbReference type="Pfam" id="PF01934">
    <property type="entry name" value="HepT-like"/>
    <property type="match status" value="1"/>
</dbReference>
<dbReference type="SUPFAM" id="SSF81593">
    <property type="entry name" value="Nucleotidyltransferase substrate binding subunit/domain"/>
    <property type="match status" value="1"/>
</dbReference>
<evidence type="ECO:0008006" key="8">
    <source>
        <dbReference type="Google" id="ProtNLM"/>
    </source>
</evidence>
<dbReference type="STRING" id="857293.CAAU_1090"/>
<organism evidence="6 7">
    <name type="scientific">Caloramator australicus RC3</name>
    <dbReference type="NCBI Taxonomy" id="857293"/>
    <lineage>
        <taxon>Bacteria</taxon>
        <taxon>Bacillati</taxon>
        <taxon>Bacillota</taxon>
        <taxon>Clostridia</taxon>
        <taxon>Eubacteriales</taxon>
        <taxon>Clostridiaceae</taxon>
        <taxon>Caloramator</taxon>
    </lineage>
</organism>
<dbReference type="GO" id="GO:0016787">
    <property type="term" value="F:hydrolase activity"/>
    <property type="evidence" value="ECO:0007669"/>
    <property type="project" value="UniProtKB-KW"/>
</dbReference>
<reference evidence="6 7" key="1">
    <citation type="journal article" date="2011" name="J. Bacteriol.">
        <title>Draft genome sequence of Caloramator australicus strain RC3T, a thermoanaerobe from the Great Artesian Basin of Australia.</title>
        <authorList>
            <person name="Ogg C.D."/>
            <person name="Patel B.K.C."/>
        </authorList>
    </citation>
    <scope>NUCLEOTIDE SEQUENCE [LARGE SCALE GENOMIC DNA]</scope>
    <source>
        <strain evidence="6 7">RC3</strain>
    </source>
</reference>
<keyword evidence="7" id="KW-1185">Reference proteome</keyword>
<evidence type="ECO:0000313" key="7">
    <source>
        <dbReference type="Proteomes" id="UP000007652"/>
    </source>
</evidence>
<feature type="coiled-coil region" evidence="5">
    <location>
        <begin position="7"/>
        <end position="34"/>
    </location>
</feature>
<gene>
    <name evidence="6" type="ORF">CAAU_1090</name>
</gene>
<dbReference type="InterPro" id="IPR052379">
    <property type="entry name" value="Type_VII_TA_RNase"/>
</dbReference>
<dbReference type="InterPro" id="IPR037038">
    <property type="entry name" value="HepT-like_sf"/>
</dbReference>
<protein>
    <recommendedName>
        <fullName evidence="8">DUF86 domain-containing protein</fullName>
    </recommendedName>
</protein>
<dbReference type="OrthoDB" id="9796612at2"/>
<dbReference type="Gene3D" id="1.20.120.580">
    <property type="entry name" value="bsu32300-like"/>
    <property type="match status" value="1"/>
</dbReference>
<comment type="caution">
    <text evidence="6">The sequence shown here is derived from an EMBL/GenBank/DDBJ whole genome shotgun (WGS) entry which is preliminary data.</text>
</comment>
<name>I7K6J7_9CLOT</name>
<dbReference type="PANTHER" id="PTHR33397:SF5">
    <property type="entry name" value="RNASE YUTE-RELATED"/>
    <property type="match status" value="1"/>
</dbReference>
<dbReference type="Proteomes" id="UP000007652">
    <property type="component" value="Unassembled WGS sequence"/>
</dbReference>
<sequence>MILNIDYDKVRNKLLFIQENLKKLEELRNFTKEEFLNDFRNVDSAKYLLQTSIEAMLDIANHIIARNRWGKVESNRDSFEILHQNRIIDKNDIETYFLMAKFRNRIVHMYIEVDNETIYNVLQNNLKDIKRFVDTISMNI</sequence>
<evidence type="ECO:0000256" key="4">
    <source>
        <dbReference type="ARBA" id="ARBA00024207"/>
    </source>
</evidence>
<keyword evidence="1" id="KW-1277">Toxin-antitoxin system</keyword>
<dbReference type="RefSeq" id="WP_008908445.1">
    <property type="nucleotide sequence ID" value="NZ_CAKP01000065.1"/>
</dbReference>
<accession>I7K6J7</accession>
<evidence type="ECO:0000256" key="2">
    <source>
        <dbReference type="ARBA" id="ARBA00022722"/>
    </source>
</evidence>
<evidence type="ECO:0000256" key="5">
    <source>
        <dbReference type="SAM" id="Coils"/>
    </source>
</evidence>
<dbReference type="PANTHER" id="PTHR33397">
    <property type="entry name" value="UPF0331 PROTEIN YUTE"/>
    <property type="match status" value="1"/>
</dbReference>
<dbReference type="eggNOG" id="COG2445">
    <property type="taxonomic scope" value="Bacteria"/>
</dbReference>
<keyword evidence="3" id="KW-0378">Hydrolase</keyword>
<dbReference type="InterPro" id="IPR008201">
    <property type="entry name" value="HepT-like"/>
</dbReference>
<evidence type="ECO:0000313" key="6">
    <source>
        <dbReference type="EMBL" id="CCJ33174.1"/>
    </source>
</evidence>
<dbReference type="AlphaFoldDB" id="I7K6J7"/>
<dbReference type="NCBIfam" id="NF047751">
    <property type="entry name" value="HepT_toxin"/>
    <property type="match status" value="1"/>
</dbReference>
<dbReference type="GO" id="GO:0004540">
    <property type="term" value="F:RNA nuclease activity"/>
    <property type="evidence" value="ECO:0007669"/>
    <property type="project" value="InterPro"/>
</dbReference>
<keyword evidence="5" id="KW-0175">Coiled coil</keyword>
<evidence type="ECO:0000256" key="1">
    <source>
        <dbReference type="ARBA" id="ARBA00022649"/>
    </source>
</evidence>